<dbReference type="InterPro" id="IPR039428">
    <property type="entry name" value="NUOK/Mnh_C1-like"/>
</dbReference>
<dbReference type="InterPro" id="IPR050601">
    <property type="entry name" value="CPA3_antiporter_subunitC"/>
</dbReference>
<feature type="region of interest" description="Disordered" evidence="7">
    <location>
        <begin position="94"/>
        <end position="128"/>
    </location>
</feature>
<protein>
    <recommendedName>
        <fullName evidence="11">Multicomponent Na+:H+ antiporter subunit C</fullName>
    </recommendedName>
</protein>
<reference evidence="9" key="1">
    <citation type="journal article" date="2014" name="Int. J. Syst. Evol. Microbiol.">
        <title>Complete genome sequence of Corynebacterium casei LMG S-19264T (=DSM 44701T), isolated from a smear-ripened cheese.</title>
        <authorList>
            <consortium name="US DOE Joint Genome Institute (JGI-PGF)"/>
            <person name="Walter F."/>
            <person name="Albersmeier A."/>
            <person name="Kalinowski J."/>
            <person name="Ruckert C."/>
        </authorList>
    </citation>
    <scope>NUCLEOTIDE SEQUENCE</scope>
    <source>
        <strain evidence="9">NBRC 112290</strain>
    </source>
</reference>
<evidence type="ECO:0000256" key="2">
    <source>
        <dbReference type="ARBA" id="ARBA00010388"/>
    </source>
</evidence>
<sequence length="128" mass="12888">MSLVGLTLLTGVLVLVVGLLGHLLVRDHVRRIVALNVASGGVMMVLLALALRGTGATDGGDAVDPDAVPQALVLTGIVIMAAVTALALALARRVRDADEEDEAVDDDGDVTDAEPDERAEGGGRGGGA</sequence>
<keyword evidence="10" id="KW-1185">Reference proteome</keyword>
<evidence type="ECO:0000313" key="9">
    <source>
        <dbReference type="EMBL" id="GMA31329.1"/>
    </source>
</evidence>
<evidence type="ECO:0000256" key="3">
    <source>
        <dbReference type="ARBA" id="ARBA00022475"/>
    </source>
</evidence>
<name>A0AA37UJ40_9MICO</name>
<keyword evidence="3" id="KW-1003">Cell membrane</keyword>
<dbReference type="PANTHER" id="PTHR34583">
    <property type="entry name" value="ANTIPORTER SUBUNIT MNHC2-RELATED"/>
    <property type="match status" value="1"/>
</dbReference>
<dbReference type="AlphaFoldDB" id="A0AA37UJ40"/>
<dbReference type="PANTHER" id="PTHR34583:SF2">
    <property type="entry name" value="ANTIPORTER SUBUNIT MNHC2-RELATED"/>
    <property type="match status" value="1"/>
</dbReference>
<comment type="similarity">
    <text evidence="2">Belongs to the CPA3 antiporters (TC 2.A.63) subunit C family.</text>
</comment>
<dbReference type="GO" id="GO:0005886">
    <property type="term" value="C:plasma membrane"/>
    <property type="evidence" value="ECO:0007669"/>
    <property type="project" value="UniProtKB-SubCell"/>
</dbReference>
<dbReference type="EMBL" id="BSUM01000001">
    <property type="protein sequence ID" value="GMA31329.1"/>
    <property type="molecule type" value="Genomic_DNA"/>
</dbReference>
<evidence type="ECO:0008006" key="11">
    <source>
        <dbReference type="Google" id="ProtNLM"/>
    </source>
</evidence>
<evidence type="ECO:0000256" key="7">
    <source>
        <dbReference type="SAM" id="MobiDB-lite"/>
    </source>
</evidence>
<keyword evidence="5 8" id="KW-1133">Transmembrane helix</keyword>
<feature type="transmembrane region" description="Helical" evidence="8">
    <location>
        <begin position="71"/>
        <end position="91"/>
    </location>
</feature>
<evidence type="ECO:0000256" key="5">
    <source>
        <dbReference type="ARBA" id="ARBA00022989"/>
    </source>
</evidence>
<evidence type="ECO:0000256" key="8">
    <source>
        <dbReference type="SAM" id="Phobius"/>
    </source>
</evidence>
<dbReference type="RefSeq" id="WP_284250184.1">
    <property type="nucleotide sequence ID" value="NZ_BSUM01000001.1"/>
</dbReference>
<accession>A0AA37UJ40</accession>
<comment type="caution">
    <text evidence="9">The sequence shown here is derived from an EMBL/GenBank/DDBJ whole genome shotgun (WGS) entry which is preliminary data.</text>
</comment>
<evidence type="ECO:0000256" key="6">
    <source>
        <dbReference type="ARBA" id="ARBA00023136"/>
    </source>
</evidence>
<evidence type="ECO:0000313" key="10">
    <source>
        <dbReference type="Proteomes" id="UP001157161"/>
    </source>
</evidence>
<evidence type="ECO:0000256" key="4">
    <source>
        <dbReference type="ARBA" id="ARBA00022692"/>
    </source>
</evidence>
<comment type="subcellular location">
    <subcellularLocation>
        <location evidence="1">Cell membrane</location>
        <topology evidence="1">Multi-pass membrane protein</topology>
    </subcellularLocation>
</comment>
<dbReference type="Proteomes" id="UP001157161">
    <property type="component" value="Unassembled WGS sequence"/>
</dbReference>
<feature type="compositionally biased region" description="Acidic residues" evidence="7">
    <location>
        <begin position="97"/>
        <end position="115"/>
    </location>
</feature>
<dbReference type="Gene3D" id="1.10.287.3510">
    <property type="match status" value="1"/>
</dbReference>
<evidence type="ECO:0000256" key="1">
    <source>
        <dbReference type="ARBA" id="ARBA00004651"/>
    </source>
</evidence>
<keyword evidence="6 8" id="KW-0472">Membrane</keyword>
<organism evidence="9 10">
    <name type="scientific">Litorihabitans aurantiacus</name>
    <dbReference type="NCBI Taxonomy" id="1930061"/>
    <lineage>
        <taxon>Bacteria</taxon>
        <taxon>Bacillati</taxon>
        <taxon>Actinomycetota</taxon>
        <taxon>Actinomycetes</taxon>
        <taxon>Micrococcales</taxon>
        <taxon>Beutenbergiaceae</taxon>
        <taxon>Litorihabitans</taxon>
    </lineage>
</organism>
<keyword evidence="4 8" id="KW-0812">Transmembrane</keyword>
<reference evidence="9" key="2">
    <citation type="submission" date="2023-02" db="EMBL/GenBank/DDBJ databases">
        <authorList>
            <person name="Sun Q."/>
            <person name="Mori K."/>
        </authorList>
    </citation>
    <scope>NUCLEOTIDE SEQUENCE</scope>
    <source>
        <strain evidence="9">NBRC 112290</strain>
    </source>
</reference>
<gene>
    <name evidence="9" type="ORF">GCM10025875_13210</name>
</gene>
<feature type="transmembrane region" description="Helical" evidence="8">
    <location>
        <begin position="6"/>
        <end position="25"/>
    </location>
</feature>
<feature type="transmembrane region" description="Helical" evidence="8">
    <location>
        <begin position="32"/>
        <end position="51"/>
    </location>
</feature>
<dbReference type="Pfam" id="PF00420">
    <property type="entry name" value="Oxidored_q2"/>
    <property type="match status" value="1"/>
</dbReference>
<proteinExistence type="inferred from homology"/>